<evidence type="ECO:0000313" key="2">
    <source>
        <dbReference type="EMBL" id="OBR88246.1"/>
    </source>
</evidence>
<organism evidence="2">
    <name type="scientific">Kwoniella dejecticola CBS 10117</name>
    <dbReference type="NCBI Taxonomy" id="1296121"/>
    <lineage>
        <taxon>Eukaryota</taxon>
        <taxon>Fungi</taxon>
        <taxon>Dikarya</taxon>
        <taxon>Basidiomycota</taxon>
        <taxon>Agaricomycotina</taxon>
        <taxon>Tremellomycetes</taxon>
        <taxon>Tremellales</taxon>
        <taxon>Cryptococcaceae</taxon>
        <taxon>Kwoniella</taxon>
    </lineage>
</organism>
<feature type="signal peptide" evidence="1">
    <location>
        <begin position="1"/>
        <end position="20"/>
    </location>
</feature>
<keyword evidence="1" id="KW-0732">Signal</keyword>
<evidence type="ECO:0000313" key="3">
    <source>
        <dbReference type="EMBL" id="WWC57525.1"/>
    </source>
</evidence>
<dbReference type="RefSeq" id="XP_018266088.1">
    <property type="nucleotide sequence ID" value="XM_018403434.1"/>
</dbReference>
<gene>
    <name evidence="2" type="ORF">I303_00057</name>
    <name evidence="3" type="ORF">I303_100057</name>
</gene>
<dbReference type="Proteomes" id="UP000078595">
    <property type="component" value="Chromosome 1"/>
</dbReference>
<proteinExistence type="predicted"/>
<feature type="chain" id="PRO_5008342338" evidence="1">
    <location>
        <begin position="21"/>
        <end position="131"/>
    </location>
</feature>
<dbReference type="VEuPathDB" id="FungiDB:I303_00057"/>
<reference evidence="3" key="2">
    <citation type="submission" date="2013-07" db="EMBL/GenBank/DDBJ databases">
        <authorList>
            <consortium name="The Broad Institute Genome Sequencing Platform"/>
            <person name="Cuomo C."/>
            <person name="Litvintseva A."/>
            <person name="Chen Y."/>
            <person name="Heitman J."/>
            <person name="Sun S."/>
            <person name="Springer D."/>
            <person name="Dromer F."/>
            <person name="Young S.K."/>
            <person name="Zeng Q."/>
            <person name="Gargeya S."/>
            <person name="Fitzgerald M."/>
            <person name="Abouelleil A."/>
            <person name="Alvarado L."/>
            <person name="Berlin A.M."/>
            <person name="Chapman S.B."/>
            <person name="Dewar J."/>
            <person name="Goldberg J."/>
            <person name="Griggs A."/>
            <person name="Gujja S."/>
            <person name="Hansen M."/>
            <person name="Howarth C."/>
            <person name="Imamovic A."/>
            <person name="Larimer J."/>
            <person name="McCowan C."/>
            <person name="Murphy C."/>
            <person name="Pearson M."/>
            <person name="Priest M."/>
            <person name="Roberts A."/>
            <person name="Saif S."/>
            <person name="Shea T."/>
            <person name="Sykes S."/>
            <person name="Wortman J."/>
            <person name="Nusbaum C."/>
            <person name="Birren B."/>
        </authorList>
    </citation>
    <scope>NUCLEOTIDE SEQUENCE</scope>
    <source>
        <strain evidence="3">CBS 10117</strain>
    </source>
</reference>
<name>A0A1A6ADU8_9TREE</name>
<dbReference type="GeneID" id="28963756"/>
<dbReference type="EMBL" id="CP144530">
    <property type="protein sequence ID" value="WWC57525.1"/>
    <property type="molecule type" value="Genomic_DNA"/>
</dbReference>
<reference evidence="2" key="1">
    <citation type="submission" date="2013-07" db="EMBL/GenBank/DDBJ databases">
        <title>The Genome Sequence of Cryptococcus dejecticola CBS10117.</title>
        <authorList>
            <consortium name="The Broad Institute Genome Sequencing Platform"/>
            <person name="Cuomo C."/>
            <person name="Litvintseva A."/>
            <person name="Chen Y."/>
            <person name="Heitman J."/>
            <person name="Sun S."/>
            <person name="Springer D."/>
            <person name="Dromer F."/>
            <person name="Young S.K."/>
            <person name="Zeng Q."/>
            <person name="Gargeya S."/>
            <person name="Fitzgerald M."/>
            <person name="Abouelleil A."/>
            <person name="Alvarado L."/>
            <person name="Berlin A.M."/>
            <person name="Chapman S.B."/>
            <person name="Dewar J."/>
            <person name="Goldberg J."/>
            <person name="Griggs A."/>
            <person name="Gujja S."/>
            <person name="Hansen M."/>
            <person name="Howarth C."/>
            <person name="Imamovic A."/>
            <person name="Larimer J."/>
            <person name="McCowan C."/>
            <person name="Murphy C."/>
            <person name="Pearson M."/>
            <person name="Priest M."/>
            <person name="Roberts A."/>
            <person name="Saif S."/>
            <person name="Shea T."/>
            <person name="Sykes S."/>
            <person name="Wortman J."/>
            <person name="Nusbaum C."/>
            <person name="Birren B."/>
        </authorList>
    </citation>
    <scope>NUCLEOTIDE SEQUENCE [LARGE SCALE GENOMIC DNA]</scope>
    <source>
        <strain evidence="2">CBS 10117</strain>
    </source>
</reference>
<keyword evidence="4" id="KW-1185">Reference proteome</keyword>
<reference evidence="3" key="3">
    <citation type="submission" date="2024-02" db="EMBL/GenBank/DDBJ databases">
        <title>Comparative genomics of Cryptococcus and Kwoniella reveals pathogenesis evolution and contrasting modes of karyotype evolution via chromosome fusion or intercentromeric recombination.</title>
        <authorList>
            <person name="Coelho M.A."/>
            <person name="David-Palma M."/>
            <person name="Shea T."/>
            <person name="Bowers K."/>
            <person name="McGinley-Smith S."/>
            <person name="Mohammad A.W."/>
            <person name="Gnirke A."/>
            <person name="Yurkov A.M."/>
            <person name="Nowrousian M."/>
            <person name="Sun S."/>
            <person name="Cuomo C.A."/>
            <person name="Heitman J."/>
        </authorList>
    </citation>
    <scope>NUCLEOTIDE SEQUENCE</scope>
    <source>
        <strain evidence="3">CBS 10117</strain>
    </source>
</reference>
<protein>
    <submittedName>
        <fullName evidence="2">Uncharacterized protein</fullName>
    </submittedName>
</protein>
<dbReference type="KEGG" id="kdj:28963756"/>
<dbReference type="AlphaFoldDB" id="A0A1A6ADU8"/>
<sequence>MFSTKIYTALFASLAIGASASPFQIKRDSPAPVEVIRPENVTTEQFKQEFLELCPKYYGESEITDRPIFVFEDFQESFDDDAWKGRKADVSCIYQYPTAEFQNIGVDVAMALGGDGIVHTLPIEDSPDAPQ</sequence>
<evidence type="ECO:0000313" key="4">
    <source>
        <dbReference type="Proteomes" id="UP000078595"/>
    </source>
</evidence>
<evidence type="ECO:0000256" key="1">
    <source>
        <dbReference type="SAM" id="SignalP"/>
    </source>
</evidence>
<dbReference type="OrthoDB" id="2560010at2759"/>
<accession>A0A1A6ADU8</accession>
<dbReference type="EMBL" id="KI894027">
    <property type="protein sequence ID" value="OBR88246.1"/>
    <property type="molecule type" value="Genomic_DNA"/>
</dbReference>